<evidence type="ECO:0000313" key="2">
    <source>
        <dbReference type="EMBL" id="MBO0930350.1"/>
    </source>
</evidence>
<feature type="compositionally biased region" description="Acidic residues" evidence="1">
    <location>
        <begin position="60"/>
        <end position="75"/>
    </location>
</feature>
<feature type="compositionally biased region" description="Pro residues" evidence="1">
    <location>
        <begin position="46"/>
        <end position="57"/>
    </location>
</feature>
<protein>
    <submittedName>
        <fullName evidence="2">Uncharacterized protein</fullName>
    </submittedName>
</protein>
<gene>
    <name evidence="2" type="ORF">J2I48_05050</name>
</gene>
<proteinExistence type="predicted"/>
<comment type="caution">
    <text evidence="2">The sequence shown here is derived from an EMBL/GenBank/DDBJ whole genome shotgun (WGS) entry which is preliminary data.</text>
</comment>
<dbReference type="Proteomes" id="UP000664795">
    <property type="component" value="Unassembled WGS sequence"/>
</dbReference>
<dbReference type="AlphaFoldDB" id="A0A939G3D7"/>
<sequence>MDTDLHQLPAGREPLPATAADDLDALLSQPTSYIPPPPLATDEGQEPPPSGTVPPNPGDFEADPQPDDTTADPDAEPPKTRSFYRRQATQFVRTFDVAQKTVLASFVYPRTMLEPGDRALVSEYRTRYKTAKRSNRLEVPVEGDPLWDALRRYEQLDAAVGELPLTDDEKADLVAPLTDVLEKHQKKALTPEWALVVAVFLVMLPRLEPLFPNLFSSLQK</sequence>
<organism evidence="2 3">
    <name type="scientific">Fibrella aquatilis</name>
    <dbReference type="NCBI Taxonomy" id="2817059"/>
    <lineage>
        <taxon>Bacteria</taxon>
        <taxon>Pseudomonadati</taxon>
        <taxon>Bacteroidota</taxon>
        <taxon>Cytophagia</taxon>
        <taxon>Cytophagales</taxon>
        <taxon>Spirosomataceae</taxon>
        <taxon>Fibrella</taxon>
    </lineage>
</organism>
<evidence type="ECO:0000313" key="3">
    <source>
        <dbReference type="Proteomes" id="UP000664795"/>
    </source>
</evidence>
<evidence type="ECO:0000256" key="1">
    <source>
        <dbReference type="SAM" id="MobiDB-lite"/>
    </source>
</evidence>
<dbReference type="EMBL" id="JAFMYU010000003">
    <property type="protein sequence ID" value="MBO0930350.1"/>
    <property type="molecule type" value="Genomic_DNA"/>
</dbReference>
<dbReference type="RefSeq" id="WP_207334315.1">
    <property type="nucleotide sequence ID" value="NZ_JAFMYU010000003.1"/>
</dbReference>
<keyword evidence="3" id="KW-1185">Reference proteome</keyword>
<reference evidence="2 3" key="1">
    <citation type="submission" date="2021-03" db="EMBL/GenBank/DDBJ databases">
        <title>Fibrella sp. HMF5036 genome sequencing and assembly.</title>
        <authorList>
            <person name="Kang H."/>
            <person name="Kim H."/>
            <person name="Bae S."/>
            <person name="Joh K."/>
        </authorList>
    </citation>
    <scope>NUCLEOTIDE SEQUENCE [LARGE SCALE GENOMIC DNA]</scope>
    <source>
        <strain evidence="2 3">HMF5036</strain>
    </source>
</reference>
<name>A0A939G3D7_9BACT</name>
<accession>A0A939G3D7</accession>
<feature type="region of interest" description="Disordered" evidence="1">
    <location>
        <begin position="1"/>
        <end position="83"/>
    </location>
</feature>